<dbReference type="InterPro" id="IPR013780">
    <property type="entry name" value="Glyco_hydro_b"/>
</dbReference>
<dbReference type="SUPFAM" id="SSF50370">
    <property type="entry name" value="Ricin B-like lectins"/>
    <property type="match status" value="1"/>
</dbReference>
<dbReference type="EMBL" id="BOQL01000006">
    <property type="protein sequence ID" value="GIM63844.1"/>
    <property type="molecule type" value="Genomic_DNA"/>
</dbReference>
<feature type="domain" description="F5/8 type C" evidence="2">
    <location>
        <begin position="816"/>
        <end position="966"/>
    </location>
</feature>
<organism evidence="3 4">
    <name type="scientific">Actinoplanes auranticolor</name>
    <dbReference type="NCBI Taxonomy" id="47988"/>
    <lineage>
        <taxon>Bacteria</taxon>
        <taxon>Bacillati</taxon>
        <taxon>Actinomycetota</taxon>
        <taxon>Actinomycetes</taxon>
        <taxon>Micromonosporales</taxon>
        <taxon>Micromonosporaceae</taxon>
        <taxon>Actinoplanes</taxon>
    </lineage>
</organism>
<dbReference type="SUPFAM" id="SSF49785">
    <property type="entry name" value="Galactose-binding domain-like"/>
    <property type="match status" value="1"/>
</dbReference>
<dbReference type="PANTHER" id="PTHR42767:SF1">
    <property type="entry name" value="ENDO-BETA-1,6-GALACTANASE-LIKE DOMAIN-CONTAINING PROTEIN"/>
    <property type="match status" value="1"/>
</dbReference>
<dbReference type="Pfam" id="PF14587">
    <property type="entry name" value="Glyco_hydr_30_2"/>
    <property type="match status" value="1"/>
</dbReference>
<dbReference type="RefSeq" id="WP_246594858.1">
    <property type="nucleotide sequence ID" value="NZ_BAABEA010000051.1"/>
</dbReference>
<protein>
    <recommendedName>
        <fullName evidence="2">F5/8 type C domain-containing protein</fullName>
    </recommendedName>
</protein>
<keyword evidence="4" id="KW-1185">Reference proteome</keyword>
<dbReference type="CDD" id="cd00161">
    <property type="entry name" value="beta-trefoil_Ricin-like"/>
    <property type="match status" value="1"/>
</dbReference>
<dbReference type="InterPro" id="IPR039743">
    <property type="entry name" value="6GAL/EXGAL"/>
</dbReference>
<dbReference type="InterPro" id="IPR011081">
    <property type="entry name" value="Big_4"/>
</dbReference>
<sequence length="1051" mass="110595">MRFRSLAAACTAAAVTLSVLTGGNARAAEPDAGGPAVTVRPDPSYQGQAFEGWGTSLAWFANATGDYPAEVREKLADLVFGERGLNLNIARYNIGGGNAPDVPGYLRPGGAVEGWWQAPAGTTRTDVDWWDPENPAHWNLDADRTQRWWIDRIKRDITGWETFSNSPPWFQTVSGYVSGGFDAGQDQIRPGTVDDFATYLTRVTAELERAHGITVDTIDPLNEPNTPYWSTRLGPGGNPVGGRQEGAHAGPALQQQVIRALAAKLAAAGSDTRISAMDETNPGTFATDWNAYPQDVRDLVAQLNVHTYGTGQRTTVRDIAKGERKPLWMSEVEGSWGDGQSFTSMAPGLGMAQRIVDDLRELEPSAWVFWQPVEDYDNMKPGGESAAGANWGSIQLPFGCTAADTLRTCPIHTNTKFDTVRNFTHHIRPGDRLIKVGDTASVAAVSSGGRATVVHVNDTEQARTVRLDLSAFGTVARNATVTPVVTSANGALRRGAPVAVRDRAASIPVPAESVTTLLVRGVSGVASDAALVQDGHVYRLDGVQSGRSLAPAGTGAVIRTGDPHSAEQLWRFTQLSPGVGNRARYALGTATGDRQLAVVDDAVTLVPAARRPGPAARWILSTTGDGTYTLVNVATKRLLEVGGQATQDGAAVSTWLANSGVNQRWRVIDETVLGIEPTEAFTVPGVAPTLPRTVVPSYRDGARGTLPVTWKLPPASAWKRPGTVPVKGVATDALGRTHRALATVAVDTLGSTVPARAKTFTGGRPALPATVTALGRHGARVERPVVWPDAPAGAFDAVGVATVAGRADAGDGRTLAATVRVQVTRPVEGDAASTGVTATFTEPGYSPDGLRNGVLTDKAWSNWRSGPKNAADTLTVALAGQQAVTRVVTHFYRDGSDSYADTLQIQVRDPQGGWTDAGSPATVPTGTTSAPVVDLATPATTDAIRVVLTARPDQHMTVSEIEVFAAAPGTSPDAAAAGIALDGTALAGFDPTRTSYSVRARGRLPAVTAVAADPYATVDVRGPAAGNRTATVTVTSEDKSRTRSYTITFRI</sequence>
<dbReference type="Gene3D" id="2.60.120.260">
    <property type="entry name" value="Galactose-binding domain-like"/>
    <property type="match status" value="1"/>
</dbReference>
<dbReference type="PROSITE" id="PS50022">
    <property type="entry name" value="FA58C_3"/>
    <property type="match status" value="1"/>
</dbReference>
<feature type="signal peptide" evidence="1">
    <location>
        <begin position="1"/>
        <end position="27"/>
    </location>
</feature>
<dbReference type="Gene3D" id="3.20.20.80">
    <property type="entry name" value="Glycosidases"/>
    <property type="match status" value="1"/>
</dbReference>
<dbReference type="Pfam" id="PF07532">
    <property type="entry name" value="Big_4"/>
    <property type="match status" value="1"/>
</dbReference>
<accession>A0A919S345</accession>
<dbReference type="Proteomes" id="UP000681340">
    <property type="component" value="Unassembled WGS sequence"/>
</dbReference>
<dbReference type="InterPro" id="IPR000421">
    <property type="entry name" value="FA58C"/>
</dbReference>
<dbReference type="PANTHER" id="PTHR42767">
    <property type="entry name" value="ENDO-BETA-1,6-GALACTANASE"/>
    <property type="match status" value="1"/>
</dbReference>
<dbReference type="Pfam" id="PF00754">
    <property type="entry name" value="F5_F8_type_C"/>
    <property type="match status" value="1"/>
</dbReference>
<keyword evidence="1" id="KW-0732">Signal</keyword>
<reference evidence="3" key="1">
    <citation type="submission" date="2021-03" db="EMBL/GenBank/DDBJ databases">
        <title>Whole genome shotgun sequence of Actinoplanes auranticolor NBRC 12245.</title>
        <authorList>
            <person name="Komaki H."/>
            <person name="Tamura T."/>
        </authorList>
    </citation>
    <scope>NUCLEOTIDE SEQUENCE</scope>
    <source>
        <strain evidence="3">NBRC 12245</strain>
    </source>
</reference>
<evidence type="ECO:0000259" key="2">
    <source>
        <dbReference type="PROSITE" id="PS50022"/>
    </source>
</evidence>
<dbReference type="Pfam" id="PF14200">
    <property type="entry name" value="RicinB_lectin_2"/>
    <property type="match status" value="1"/>
</dbReference>
<evidence type="ECO:0000313" key="3">
    <source>
        <dbReference type="EMBL" id="GIM63844.1"/>
    </source>
</evidence>
<dbReference type="InterPro" id="IPR008979">
    <property type="entry name" value="Galactose-bd-like_sf"/>
</dbReference>
<proteinExistence type="predicted"/>
<evidence type="ECO:0000256" key="1">
    <source>
        <dbReference type="SAM" id="SignalP"/>
    </source>
</evidence>
<name>A0A919S345_9ACTN</name>
<dbReference type="InterPro" id="IPR000772">
    <property type="entry name" value="Ricin_B_lectin"/>
</dbReference>
<dbReference type="InterPro" id="IPR039514">
    <property type="entry name" value="6GAL-like"/>
</dbReference>
<feature type="chain" id="PRO_5037483062" description="F5/8 type C domain-containing protein" evidence="1">
    <location>
        <begin position="28"/>
        <end position="1051"/>
    </location>
</feature>
<dbReference type="SUPFAM" id="SSF51445">
    <property type="entry name" value="(Trans)glycosidases"/>
    <property type="match status" value="1"/>
</dbReference>
<evidence type="ECO:0000313" key="4">
    <source>
        <dbReference type="Proteomes" id="UP000681340"/>
    </source>
</evidence>
<dbReference type="GO" id="GO:0004553">
    <property type="term" value="F:hydrolase activity, hydrolyzing O-glycosyl compounds"/>
    <property type="evidence" value="ECO:0007669"/>
    <property type="project" value="InterPro"/>
</dbReference>
<dbReference type="Gene3D" id="2.80.10.50">
    <property type="match status" value="1"/>
</dbReference>
<comment type="caution">
    <text evidence="3">The sequence shown here is derived from an EMBL/GenBank/DDBJ whole genome shotgun (WGS) entry which is preliminary data.</text>
</comment>
<dbReference type="PROSITE" id="PS50231">
    <property type="entry name" value="RICIN_B_LECTIN"/>
    <property type="match status" value="1"/>
</dbReference>
<dbReference type="AlphaFoldDB" id="A0A919S345"/>
<dbReference type="Gene3D" id="2.60.40.1180">
    <property type="entry name" value="Golgi alpha-mannosidase II"/>
    <property type="match status" value="1"/>
</dbReference>
<dbReference type="InterPro" id="IPR017853">
    <property type="entry name" value="GH"/>
</dbReference>
<dbReference type="InterPro" id="IPR035992">
    <property type="entry name" value="Ricin_B-like_lectins"/>
</dbReference>
<gene>
    <name evidence="3" type="ORF">Aau02nite_06700</name>
</gene>